<proteinExistence type="predicted"/>
<feature type="domain" description="FAD dependent oxidoreductase" evidence="2">
    <location>
        <begin position="6"/>
        <end position="397"/>
    </location>
</feature>
<dbReference type="Proteomes" id="UP001501727">
    <property type="component" value="Unassembled WGS sequence"/>
</dbReference>
<dbReference type="SUPFAM" id="SSF51905">
    <property type="entry name" value="FAD/NAD(P)-binding domain"/>
    <property type="match status" value="1"/>
</dbReference>
<protein>
    <submittedName>
        <fullName evidence="3">FAD-dependent oxidoreductase</fullName>
    </submittedName>
</protein>
<dbReference type="InterPro" id="IPR036188">
    <property type="entry name" value="FAD/NAD-bd_sf"/>
</dbReference>
<dbReference type="Gene3D" id="3.50.50.60">
    <property type="entry name" value="FAD/NAD(P)-binding domain"/>
    <property type="match status" value="2"/>
</dbReference>
<dbReference type="SUPFAM" id="SSF54373">
    <property type="entry name" value="FAD-linked reductases, C-terminal domain"/>
    <property type="match status" value="1"/>
</dbReference>
<name>A0ABP7MES3_9GAMM</name>
<keyword evidence="1" id="KW-0560">Oxidoreductase</keyword>
<dbReference type="Pfam" id="PF01266">
    <property type="entry name" value="DAO"/>
    <property type="match status" value="1"/>
</dbReference>
<keyword evidence="4" id="KW-1185">Reference proteome</keyword>
<dbReference type="InterPro" id="IPR006076">
    <property type="entry name" value="FAD-dep_OxRdtase"/>
</dbReference>
<evidence type="ECO:0000313" key="4">
    <source>
        <dbReference type="Proteomes" id="UP001501727"/>
    </source>
</evidence>
<dbReference type="Gene3D" id="3.30.9.10">
    <property type="entry name" value="D-Amino Acid Oxidase, subunit A, domain 2"/>
    <property type="match status" value="1"/>
</dbReference>
<evidence type="ECO:0000259" key="2">
    <source>
        <dbReference type="Pfam" id="PF01266"/>
    </source>
</evidence>
<accession>A0ABP7MES3</accession>
<dbReference type="EMBL" id="BAAAZU010000006">
    <property type="protein sequence ID" value="GAA3921325.1"/>
    <property type="molecule type" value="Genomic_DNA"/>
</dbReference>
<reference evidence="4" key="1">
    <citation type="journal article" date="2019" name="Int. J. Syst. Evol. Microbiol.">
        <title>The Global Catalogue of Microorganisms (GCM) 10K type strain sequencing project: providing services to taxonomists for standard genome sequencing and annotation.</title>
        <authorList>
            <consortium name="The Broad Institute Genomics Platform"/>
            <consortium name="The Broad Institute Genome Sequencing Center for Infectious Disease"/>
            <person name="Wu L."/>
            <person name="Ma J."/>
        </authorList>
    </citation>
    <scope>NUCLEOTIDE SEQUENCE [LARGE SCALE GENOMIC DNA]</scope>
    <source>
        <strain evidence="4">JCM 16916</strain>
    </source>
</reference>
<evidence type="ECO:0000256" key="1">
    <source>
        <dbReference type="ARBA" id="ARBA00023002"/>
    </source>
</evidence>
<dbReference type="RefSeq" id="WP_344759235.1">
    <property type="nucleotide sequence ID" value="NZ_BAAAZU010000006.1"/>
</dbReference>
<gene>
    <name evidence="3" type="ORF">GCM10022229_13780</name>
</gene>
<dbReference type="PANTHER" id="PTHR13847:SF289">
    <property type="entry name" value="GLYCINE OXIDASE"/>
    <property type="match status" value="1"/>
</dbReference>
<sequence length="416" mass="45290">MSERVDVLVVGGGVIGLASALALLEAGRSVCVLEAGTAGCGSSHGNCGTITPSHAAPLAAPGKVAKALHWMLTPDAPFYVKPSFDPALWQWLLRFASRCNVRDWRAAMAVRAQILLESRAQLPQWVERYGLQCEYAEQGVDYVFRTRRELDHIAAELPPLAEVGVAGEVIDGATYLRNEPALREGVVGAVRFPGDARLRPDRYVAELARVVREAGGRIEEQCEVRGLQEDGDGVRAATSRGEYLGRDVVVATGAWSPLLAKSAGLSKLPIQPGKGYSITYDRPALAPKQPVVLYERSVCVTTWDSGFRLGSTMEFSGYDTSLNRRRLDALERGAAEYLHEPVGPVKREEWFGWRPICVDDLPVIGRAPDRHHTWLATGHGMLGVSMSVATAQLVADLVCARKPRIDPAPYSPQRFA</sequence>
<dbReference type="PANTHER" id="PTHR13847">
    <property type="entry name" value="SARCOSINE DEHYDROGENASE-RELATED"/>
    <property type="match status" value="1"/>
</dbReference>
<comment type="caution">
    <text evidence="3">The sequence shown here is derived from an EMBL/GenBank/DDBJ whole genome shotgun (WGS) entry which is preliminary data.</text>
</comment>
<organism evidence="3 4">
    <name type="scientific">Luteimonas lutimaris</name>
    <dbReference type="NCBI Taxonomy" id="698645"/>
    <lineage>
        <taxon>Bacteria</taxon>
        <taxon>Pseudomonadati</taxon>
        <taxon>Pseudomonadota</taxon>
        <taxon>Gammaproteobacteria</taxon>
        <taxon>Lysobacterales</taxon>
        <taxon>Lysobacteraceae</taxon>
        <taxon>Luteimonas</taxon>
    </lineage>
</organism>
<evidence type="ECO:0000313" key="3">
    <source>
        <dbReference type="EMBL" id="GAA3921325.1"/>
    </source>
</evidence>